<feature type="domain" description="Alpha-L-rhamnosidase C-terminal" evidence="1">
    <location>
        <begin position="76"/>
        <end position="140"/>
    </location>
</feature>
<dbReference type="GO" id="GO:0005975">
    <property type="term" value="P:carbohydrate metabolic process"/>
    <property type="evidence" value="ECO:0007669"/>
    <property type="project" value="InterPro"/>
</dbReference>
<dbReference type="PANTHER" id="PTHR34987:SF6">
    <property type="entry name" value="ALPHA-L-RHAMNOSIDASE SIX-HAIRPIN GLYCOSIDASE DOMAIN-CONTAINING PROTEIN"/>
    <property type="match status" value="1"/>
</dbReference>
<keyword evidence="3" id="KW-1185">Reference proteome</keyword>
<protein>
    <submittedName>
        <fullName evidence="2">Alpha-L-rhamnosidase</fullName>
    </submittedName>
</protein>
<dbReference type="Gene3D" id="2.60.420.10">
    <property type="entry name" value="Maltose phosphorylase, domain 3"/>
    <property type="match status" value="1"/>
</dbReference>
<gene>
    <name evidence="2" type="ORF">RSSM_06730</name>
</gene>
<dbReference type="PATRIC" id="fig|1263870.3.peg.7138"/>
<dbReference type="SUPFAM" id="SSF48208">
    <property type="entry name" value="Six-hairpin glycosidases"/>
    <property type="match status" value="1"/>
</dbReference>
<dbReference type="PANTHER" id="PTHR34987">
    <property type="entry name" value="C, PUTATIVE (AFU_ORTHOLOGUE AFUA_3G02880)-RELATED"/>
    <property type="match status" value="1"/>
</dbReference>
<dbReference type="InterPro" id="IPR035398">
    <property type="entry name" value="Bac_rhamnosid_C"/>
</dbReference>
<dbReference type="InterPro" id="IPR012341">
    <property type="entry name" value="6hp_glycosidase-like_sf"/>
</dbReference>
<sequence length="197" mass="22405">MLIPNQYCSPHFEWMVEDAMCQAGFYAEALQRMKQRYQSQVDNEWQTTLYEMFPKGGTYNHAWNAPNTILAKHIAGIRPTEPAWSEYQVEPQLQHLSMIRQNVPSVKGDIKVEMHREPERFVLLLQSPPETTAMIGIPKSFGPVKQISVDGHIVWNDGVVVDGDRGVTFADEDARFITFRVPPGDWSFVATIPADAN</sequence>
<comment type="caution">
    <text evidence="2">The sequence shown here is derived from an EMBL/GenBank/DDBJ whole genome shotgun (WGS) entry which is preliminary data.</text>
</comment>
<name>M5U7C3_9BACT</name>
<reference evidence="2 3" key="1">
    <citation type="journal article" date="2013" name="Mar. Genomics">
        <title>Expression of sulfatases in Rhodopirellula baltica and the diversity of sulfatases in the genus Rhodopirellula.</title>
        <authorList>
            <person name="Wegner C.E."/>
            <person name="Richter-Heitmann T."/>
            <person name="Klindworth A."/>
            <person name="Klockow C."/>
            <person name="Richter M."/>
            <person name="Achstetter T."/>
            <person name="Glockner F.O."/>
            <person name="Harder J."/>
        </authorList>
    </citation>
    <scope>NUCLEOTIDE SEQUENCE [LARGE SCALE GENOMIC DNA]</scope>
    <source>
        <strain evidence="2 3">SM41</strain>
    </source>
</reference>
<dbReference type="EMBL" id="ANOH01000478">
    <property type="protein sequence ID" value="EMI51848.1"/>
    <property type="molecule type" value="Genomic_DNA"/>
</dbReference>
<accession>M5U7C3</accession>
<dbReference type="Pfam" id="PF17390">
    <property type="entry name" value="Bac_rhamnosid_C"/>
    <property type="match status" value="1"/>
</dbReference>
<dbReference type="Gene3D" id="1.50.10.10">
    <property type="match status" value="1"/>
</dbReference>
<organism evidence="2 3">
    <name type="scientific">Rhodopirellula sallentina SM41</name>
    <dbReference type="NCBI Taxonomy" id="1263870"/>
    <lineage>
        <taxon>Bacteria</taxon>
        <taxon>Pseudomonadati</taxon>
        <taxon>Planctomycetota</taxon>
        <taxon>Planctomycetia</taxon>
        <taxon>Pirellulales</taxon>
        <taxon>Pirellulaceae</taxon>
        <taxon>Rhodopirellula</taxon>
    </lineage>
</organism>
<dbReference type="InterPro" id="IPR008928">
    <property type="entry name" value="6-hairpin_glycosidase_sf"/>
</dbReference>
<evidence type="ECO:0000313" key="2">
    <source>
        <dbReference type="EMBL" id="EMI51848.1"/>
    </source>
</evidence>
<dbReference type="AlphaFoldDB" id="M5U7C3"/>
<evidence type="ECO:0000259" key="1">
    <source>
        <dbReference type="Pfam" id="PF17390"/>
    </source>
</evidence>
<evidence type="ECO:0000313" key="3">
    <source>
        <dbReference type="Proteomes" id="UP000011885"/>
    </source>
</evidence>
<proteinExistence type="predicted"/>
<dbReference type="Proteomes" id="UP000011885">
    <property type="component" value="Unassembled WGS sequence"/>
</dbReference>
<dbReference type="OrthoDB" id="9761045at2"/>